<organism evidence="1 2">
    <name type="scientific">Peronosclerospora sorghi</name>
    <dbReference type="NCBI Taxonomy" id="230839"/>
    <lineage>
        <taxon>Eukaryota</taxon>
        <taxon>Sar</taxon>
        <taxon>Stramenopiles</taxon>
        <taxon>Oomycota</taxon>
        <taxon>Peronosporomycetes</taxon>
        <taxon>Peronosporales</taxon>
        <taxon>Peronosporaceae</taxon>
        <taxon>Peronosclerospora</taxon>
    </lineage>
</organism>
<dbReference type="Proteomes" id="UP001163321">
    <property type="component" value="Chromosome 8"/>
</dbReference>
<name>A0ACC0VMM4_9STRA</name>
<protein>
    <submittedName>
        <fullName evidence="1">Uncharacterized protein</fullName>
    </submittedName>
</protein>
<dbReference type="EMBL" id="CM047587">
    <property type="protein sequence ID" value="KAI9906978.1"/>
    <property type="molecule type" value="Genomic_DNA"/>
</dbReference>
<reference evidence="1 2" key="1">
    <citation type="journal article" date="2022" name="bioRxiv">
        <title>The genome of the oomycete Peronosclerospora sorghi, a cosmopolitan pathogen of maize and sorghum, is inflated with dispersed pseudogenes.</title>
        <authorList>
            <person name="Fletcher K."/>
            <person name="Martin F."/>
            <person name="Isakeit T."/>
            <person name="Cavanaugh K."/>
            <person name="Magill C."/>
            <person name="Michelmore R."/>
        </authorList>
    </citation>
    <scope>NUCLEOTIDE SEQUENCE [LARGE SCALE GENOMIC DNA]</scope>
    <source>
        <strain evidence="1">P6</strain>
    </source>
</reference>
<keyword evidence="2" id="KW-1185">Reference proteome</keyword>
<gene>
    <name evidence="1" type="ORF">PsorP6_003569</name>
</gene>
<comment type="caution">
    <text evidence="1">The sequence shown here is derived from an EMBL/GenBank/DDBJ whole genome shotgun (WGS) entry which is preliminary data.</text>
</comment>
<sequence length="67" mass="7548">MAAAPSHFLDMPQAQEMARMWSNAPYGHFKGCISIRYNDGWQLPVVKQCTQILQCPHVVGSILFAQK</sequence>
<evidence type="ECO:0000313" key="1">
    <source>
        <dbReference type="EMBL" id="KAI9906978.1"/>
    </source>
</evidence>
<proteinExistence type="predicted"/>
<accession>A0ACC0VMM4</accession>
<evidence type="ECO:0000313" key="2">
    <source>
        <dbReference type="Proteomes" id="UP001163321"/>
    </source>
</evidence>